<dbReference type="Pfam" id="PF07396">
    <property type="entry name" value="Porin_O_P"/>
    <property type="match status" value="1"/>
</dbReference>
<gene>
    <name evidence="2" type="ORF">VCB98_04455</name>
</gene>
<dbReference type="RefSeq" id="WP_346050701.1">
    <property type="nucleotide sequence ID" value="NZ_JAYGII010000006.1"/>
</dbReference>
<dbReference type="SUPFAM" id="SSF56935">
    <property type="entry name" value="Porins"/>
    <property type="match status" value="1"/>
</dbReference>
<feature type="signal peptide" evidence="1">
    <location>
        <begin position="1"/>
        <end position="24"/>
    </location>
</feature>
<dbReference type="InterPro" id="IPR023614">
    <property type="entry name" value="Porin_dom_sf"/>
</dbReference>
<dbReference type="InterPro" id="IPR010870">
    <property type="entry name" value="Porin_O/P"/>
</dbReference>
<dbReference type="AlphaFoldDB" id="A0AAP6JDS6"/>
<organism evidence="2 3">
    <name type="scientific">Natronospira elongata</name>
    <dbReference type="NCBI Taxonomy" id="3110268"/>
    <lineage>
        <taxon>Bacteria</taxon>
        <taxon>Pseudomonadati</taxon>
        <taxon>Pseudomonadota</taxon>
        <taxon>Gammaproteobacteria</taxon>
        <taxon>Natronospirales</taxon>
        <taxon>Natronospiraceae</taxon>
        <taxon>Natronospira</taxon>
    </lineage>
</organism>
<proteinExistence type="predicted"/>
<reference evidence="2 3" key="1">
    <citation type="submission" date="2023-12" db="EMBL/GenBank/DDBJ databases">
        <title>Whole-genome sequencing of halo(alkali)philic microorganisms from hypersaline lakes.</title>
        <authorList>
            <person name="Sorokin D.Y."/>
            <person name="Merkel A.Y."/>
            <person name="Messina E."/>
            <person name="Yakimov M."/>
        </authorList>
    </citation>
    <scope>NUCLEOTIDE SEQUENCE [LARGE SCALE GENOMIC DNA]</scope>
    <source>
        <strain evidence="2 3">AB-CW1</strain>
    </source>
</reference>
<feature type="chain" id="PRO_5042817260" evidence="1">
    <location>
        <begin position="25"/>
        <end position="484"/>
    </location>
</feature>
<dbReference type="EMBL" id="JAYGII010000006">
    <property type="protein sequence ID" value="MEA5445070.1"/>
    <property type="molecule type" value="Genomic_DNA"/>
</dbReference>
<keyword evidence="1" id="KW-0732">Signal</keyword>
<name>A0AAP6JDS6_9GAMM</name>
<accession>A0AAP6JDS6</accession>
<keyword evidence="3" id="KW-1185">Reference proteome</keyword>
<protein>
    <submittedName>
        <fullName evidence="2">Porin</fullName>
    </submittedName>
</protein>
<dbReference type="Proteomes" id="UP001302316">
    <property type="component" value="Unassembled WGS sequence"/>
</dbReference>
<evidence type="ECO:0000313" key="2">
    <source>
        <dbReference type="EMBL" id="MEA5445070.1"/>
    </source>
</evidence>
<sequence length="484" mass="54913">MNKHASSLIGIGLAALMSAPAANASSAESRLIEALVEEGTLSRERADALLAEDAPVKRFESFDYEPTMPVVGDDIRARVNKFAIETADGKHRFGFRGRLMADAAWLENPFKTTDDERADRGDIARYGTILRRARLGALGVMYDNWEWQLEVDFRDDEVRFANAYIAYLFPQGRLAVGHFKEPFSMESSTSSRRITFIERAAPVDAYRPSRELGVMYETILPRWYAAAGLFGGDGVARDRDVSEGWSFAGRTSFAPVLDEEAGLWSHLGLSVNYRRNAYEYERSRGRERQYNPVRMRTRLGTRAVDGRMIGENDMENVRDWTTYALEAAWGTGPFSLQGEYLVQTLFRDEESRGFEGANPEVTEMESSGYYLQANWFLTGEQRNYRAFSGDFGRTSVDSPLSKGGRGAWELAARFATADSMEHHVADDRQKIDHYTFALNWYPEDDIILKFNVMYIDAERGIDPVDGGPKSWESMAYALRFQYEF</sequence>
<evidence type="ECO:0000313" key="3">
    <source>
        <dbReference type="Proteomes" id="UP001302316"/>
    </source>
</evidence>
<comment type="caution">
    <text evidence="2">The sequence shown here is derived from an EMBL/GenBank/DDBJ whole genome shotgun (WGS) entry which is preliminary data.</text>
</comment>
<evidence type="ECO:0000256" key="1">
    <source>
        <dbReference type="SAM" id="SignalP"/>
    </source>
</evidence>
<dbReference type="Gene3D" id="2.40.160.10">
    <property type="entry name" value="Porin"/>
    <property type="match status" value="1"/>
</dbReference>